<evidence type="ECO:0000256" key="2">
    <source>
        <dbReference type="RuleBase" id="RU362092"/>
    </source>
</evidence>
<dbReference type="PROSITE" id="PS52039">
    <property type="entry name" value="TOPO_IA_2"/>
    <property type="match status" value="1"/>
</dbReference>
<dbReference type="GO" id="GO:0031422">
    <property type="term" value="C:RecQ family helicase-topoisomerase III complex"/>
    <property type="evidence" value="ECO:0007669"/>
    <property type="project" value="TreeGrafter"/>
</dbReference>
<dbReference type="GO" id="GO:0006310">
    <property type="term" value="P:DNA recombination"/>
    <property type="evidence" value="ECO:0007669"/>
    <property type="project" value="TreeGrafter"/>
</dbReference>
<dbReference type="InterPro" id="IPR003601">
    <property type="entry name" value="Topo_IA_2"/>
</dbReference>
<sequence>MVRREGRSVYNKLYELTAELLGQVLFLSSVFVDVRNQLSITSQQSTLLVTSVSGHLMEQCFGPEMKNWMTVPIGSLFDAPVYTVVPESMNNIARTLIEQSKKCDVLVIWTDCDREGESIGAEIAKVCLESNRRMDVYRAKLDQNTVDAVECRSELDLRIGAAFTRLQTLHLQQKFSSLLCTDGMRSFLSGGKQVVSYGSCQFPTLGFVVDRYKSIENFVSEMFWKLSVEHNREGKKVCCFMFSYNPPPKSVVY</sequence>
<dbReference type="InterPro" id="IPR023405">
    <property type="entry name" value="Topo_IA_core_domain"/>
</dbReference>
<dbReference type="SMART" id="SM00436">
    <property type="entry name" value="TOP1Bc"/>
    <property type="match status" value="1"/>
</dbReference>
<dbReference type="InterPro" id="IPR006171">
    <property type="entry name" value="TOPRIM_dom"/>
</dbReference>
<evidence type="ECO:0000256" key="1">
    <source>
        <dbReference type="ARBA" id="ARBA00023235"/>
    </source>
</evidence>
<feature type="domain" description="Toprim" evidence="3">
    <location>
        <begin position="23"/>
        <end position="142"/>
    </location>
</feature>
<keyword evidence="2" id="KW-0799">Topoisomerase</keyword>
<comment type="similarity">
    <text evidence="2">Belongs to the type IA topoisomerase family.</text>
</comment>
<proteinExistence type="inferred from homology"/>
<dbReference type="Pfam" id="PF01131">
    <property type="entry name" value="Topoisom_bac"/>
    <property type="match status" value="1"/>
</dbReference>
<reference evidence="7" key="1">
    <citation type="submission" date="2017-02" db="UniProtKB">
        <authorList>
            <consortium name="WormBaseParasite"/>
        </authorList>
    </citation>
    <scope>IDENTIFICATION</scope>
</reference>
<dbReference type="PANTHER" id="PTHR11390:SF21">
    <property type="entry name" value="DNA TOPOISOMERASE 3-ALPHA"/>
    <property type="match status" value="1"/>
</dbReference>
<dbReference type="SUPFAM" id="SSF56712">
    <property type="entry name" value="Prokaryotic type I DNA topoisomerase"/>
    <property type="match status" value="1"/>
</dbReference>
<dbReference type="AlphaFoldDB" id="A0A0N4Y777"/>
<dbReference type="GO" id="GO:0003917">
    <property type="term" value="F:DNA topoisomerase type I (single strand cut, ATP-independent) activity"/>
    <property type="evidence" value="ECO:0007669"/>
    <property type="project" value="UniProtKB-EC"/>
</dbReference>
<dbReference type="STRING" id="27835.A0A0N4Y777"/>
<evidence type="ECO:0000259" key="4">
    <source>
        <dbReference type="PROSITE" id="PS52039"/>
    </source>
</evidence>
<dbReference type="EMBL" id="UYSL01020649">
    <property type="protein sequence ID" value="VDL75585.1"/>
    <property type="molecule type" value="Genomic_DNA"/>
</dbReference>
<comment type="function">
    <text evidence="2">Introduces a single-strand break via transesterification at a target site in duplex DNA. Releases the supercoiling and torsional tension of DNA introduced during the DNA replication and transcription by transiently cleaving and rejoining one strand of the DNA duplex. The scissile phosphodiester is attacked by the catalytic tyrosine of the enzyme, resulting in the formation of a DNA-(5'-phosphotyrosyl)-enzyme intermediate and the expulsion of a 3'-OH DNA strand.</text>
</comment>
<dbReference type="Gene3D" id="3.40.50.140">
    <property type="match status" value="1"/>
</dbReference>
<dbReference type="SMART" id="SM00493">
    <property type="entry name" value="TOPRIM"/>
    <property type="match status" value="1"/>
</dbReference>
<dbReference type="GO" id="GO:0006265">
    <property type="term" value="P:DNA topological change"/>
    <property type="evidence" value="ECO:0007669"/>
    <property type="project" value="InterPro"/>
</dbReference>
<evidence type="ECO:0000313" key="5">
    <source>
        <dbReference type="EMBL" id="VDL75585.1"/>
    </source>
</evidence>
<reference evidence="5 6" key="2">
    <citation type="submission" date="2018-11" db="EMBL/GenBank/DDBJ databases">
        <authorList>
            <consortium name="Pathogen Informatics"/>
        </authorList>
    </citation>
    <scope>NUCLEOTIDE SEQUENCE [LARGE SCALE GENOMIC DNA]</scope>
</reference>
<evidence type="ECO:0000259" key="3">
    <source>
        <dbReference type="PROSITE" id="PS50880"/>
    </source>
</evidence>
<keyword evidence="6" id="KW-1185">Reference proteome</keyword>
<dbReference type="GO" id="GO:0003677">
    <property type="term" value="F:DNA binding"/>
    <property type="evidence" value="ECO:0007669"/>
    <property type="project" value="UniProtKB-KW"/>
</dbReference>
<evidence type="ECO:0000313" key="7">
    <source>
        <dbReference type="WBParaSite" id="NBR_0001199501-mRNA-1"/>
    </source>
</evidence>
<organism evidence="7">
    <name type="scientific">Nippostrongylus brasiliensis</name>
    <name type="common">Rat hookworm</name>
    <dbReference type="NCBI Taxonomy" id="27835"/>
    <lineage>
        <taxon>Eukaryota</taxon>
        <taxon>Metazoa</taxon>
        <taxon>Ecdysozoa</taxon>
        <taxon>Nematoda</taxon>
        <taxon>Chromadorea</taxon>
        <taxon>Rhabditida</taxon>
        <taxon>Rhabditina</taxon>
        <taxon>Rhabditomorpha</taxon>
        <taxon>Strongyloidea</taxon>
        <taxon>Heligmosomidae</taxon>
        <taxon>Nippostrongylus</taxon>
    </lineage>
</organism>
<evidence type="ECO:0000313" key="6">
    <source>
        <dbReference type="Proteomes" id="UP000271162"/>
    </source>
</evidence>
<dbReference type="PRINTS" id="PR00417">
    <property type="entry name" value="PRTPISMRASEI"/>
</dbReference>
<keyword evidence="2" id="KW-0238">DNA-binding</keyword>
<comment type="catalytic activity">
    <reaction evidence="2">
        <text>ATP-independent breakage of single-stranded DNA, followed by passage and rejoining.</text>
        <dbReference type="EC" id="5.6.2.1"/>
    </reaction>
</comment>
<dbReference type="GO" id="GO:0005634">
    <property type="term" value="C:nucleus"/>
    <property type="evidence" value="ECO:0007669"/>
    <property type="project" value="TreeGrafter"/>
</dbReference>
<dbReference type="Pfam" id="PF01751">
    <property type="entry name" value="Toprim"/>
    <property type="match status" value="1"/>
</dbReference>
<keyword evidence="1 2" id="KW-0413">Isomerase</keyword>
<dbReference type="EC" id="5.6.2.1" evidence="2"/>
<dbReference type="Gene3D" id="1.10.460.10">
    <property type="entry name" value="Topoisomerase I, domain 2"/>
    <property type="match status" value="1"/>
</dbReference>
<dbReference type="InterPro" id="IPR013824">
    <property type="entry name" value="Topo_IA_cen_sub1"/>
</dbReference>
<feature type="domain" description="Topo IA-type catalytic" evidence="4">
    <location>
        <begin position="142"/>
        <end position="253"/>
    </location>
</feature>
<protein>
    <recommendedName>
        <fullName evidence="2">DNA topoisomerase</fullName>
        <ecNumber evidence="2">5.6.2.1</ecNumber>
    </recommendedName>
</protein>
<accession>A0A0N4Y777</accession>
<dbReference type="InterPro" id="IPR013497">
    <property type="entry name" value="Topo_IA_cen"/>
</dbReference>
<dbReference type="Proteomes" id="UP000271162">
    <property type="component" value="Unassembled WGS sequence"/>
</dbReference>
<dbReference type="InterPro" id="IPR000380">
    <property type="entry name" value="Topo_IA"/>
</dbReference>
<dbReference type="PROSITE" id="PS50880">
    <property type="entry name" value="TOPRIM"/>
    <property type="match status" value="1"/>
</dbReference>
<name>A0A0N4Y777_NIPBR</name>
<gene>
    <name evidence="5" type="ORF">NBR_LOCUS11996</name>
</gene>
<dbReference type="PANTHER" id="PTHR11390">
    <property type="entry name" value="PROKARYOTIC DNA TOPOISOMERASE"/>
    <property type="match status" value="1"/>
</dbReference>
<dbReference type="WBParaSite" id="NBR_0001199501-mRNA-1">
    <property type="protein sequence ID" value="NBR_0001199501-mRNA-1"/>
    <property type="gene ID" value="NBR_0001199501"/>
</dbReference>
<dbReference type="GO" id="GO:0006281">
    <property type="term" value="P:DNA repair"/>
    <property type="evidence" value="ECO:0007669"/>
    <property type="project" value="TreeGrafter"/>
</dbReference>